<evidence type="ECO:0000313" key="1">
    <source>
        <dbReference type="EMBL" id="KAL2733998.1"/>
    </source>
</evidence>
<keyword evidence="2" id="KW-1185">Reference proteome</keyword>
<comment type="caution">
    <text evidence="1">The sequence shown here is derived from an EMBL/GenBank/DDBJ whole genome shotgun (WGS) entry which is preliminary data.</text>
</comment>
<gene>
    <name evidence="1" type="ORF">V1478_003696</name>
</gene>
<accession>A0ABD2BNT9</accession>
<evidence type="ECO:0000313" key="2">
    <source>
        <dbReference type="Proteomes" id="UP001607302"/>
    </source>
</evidence>
<name>A0ABD2BNT9_VESSQ</name>
<sequence length="158" mass="17550">MFCGVLLIPNASNGRRRSATGLSRLQPTRVGFTNFWKDSNGTRPLFCILPSISDRISYAVAVRARIYDEAKKTKFQLTFERSNLNDLMYAHTPSSRYSSLASRRACSPGYRVLAFFRTVTHPMLTVCQDGPPDGPRSSASPALPSDAKTFALFLLHSN</sequence>
<dbReference type="AlphaFoldDB" id="A0ABD2BNT9"/>
<organism evidence="1 2">
    <name type="scientific">Vespula squamosa</name>
    <name type="common">Southern yellow jacket</name>
    <name type="synonym">Wasp</name>
    <dbReference type="NCBI Taxonomy" id="30214"/>
    <lineage>
        <taxon>Eukaryota</taxon>
        <taxon>Metazoa</taxon>
        <taxon>Ecdysozoa</taxon>
        <taxon>Arthropoda</taxon>
        <taxon>Hexapoda</taxon>
        <taxon>Insecta</taxon>
        <taxon>Pterygota</taxon>
        <taxon>Neoptera</taxon>
        <taxon>Endopterygota</taxon>
        <taxon>Hymenoptera</taxon>
        <taxon>Apocrita</taxon>
        <taxon>Aculeata</taxon>
        <taxon>Vespoidea</taxon>
        <taxon>Vespidae</taxon>
        <taxon>Vespinae</taxon>
        <taxon>Vespula</taxon>
    </lineage>
</organism>
<dbReference type="EMBL" id="JAUDFV010000074">
    <property type="protein sequence ID" value="KAL2733998.1"/>
    <property type="molecule type" value="Genomic_DNA"/>
</dbReference>
<protein>
    <submittedName>
        <fullName evidence="1">Uncharacterized protein</fullName>
    </submittedName>
</protein>
<proteinExistence type="predicted"/>
<dbReference type="Proteomes" id="UP001607302">
    <property type="component" value="Unassembled WGS sequence"/>
</dbReference>
<reference evidence="1 2" key="1">
    <citation type="journal article" date="2024" name="Ann. Entomol. Soc. Am.">
        <title>Genomic analyses of the southern and eastern yellowjacket wasps (Hymenoptera: Vespidae) reveal evolutionary signatures of social life.</title>
        <authorList>
            <person name="Catto M.A."/>
            <person name="Caine P.B."/>
            <person name="Orr S.E."/>
            <person name="Hunt B.G."/>
            <person name="Goodisman M.A.D."/>
        </authorList>
    </citation>
    <scope>NUCLEOTIDE SEQUENCE [LARGE SCALE GENOMIC DNA]</scope>
    <source>
        <strain evidence="1">233</strain>
        <tissue evidence="1">Head and thorax</tissue>
    </source>
</reference>